<evidence type="ECO:0000313" key="2">
    <source>
        <dbReference type="EMBL" id="OWM70429.1"/>
    </source>
</evidence>
<accession>A0A218WD65</accession>
<reference evidence="3" key="1">
    <citation type="journal article" date="2017" name="Plant J.">
        <title>The pomegranate (Punica granatum L.) genome and the genomics of punicalagin biosynthesis.</title>
        <authorList>
            <person name="Qin G."/>
            <person name="Xu C."/>
            <person name="Ming R."/>
            <person name="Tang H."/>
            <person name="Guyot R."/>
            <person name="Kramer E.M."/>
            <person name="Hu Y."/>
            <person name="Yi X."/>
            <person name="Qi Y."/>
            <person name="Xu X."/>
            <person name="Gao Z."/>
            <person name="Pan H."/>
            <person name="Jian J."/>
            <person name="Tian Y."/>
            <person name="Yue Z."/>
            <person name="Xu Y."/>
        </authorList>
    </citation>
    <scope>NUCLEOTIDE SEQUENCE [LARGE SCALE GENOMIC DNA]</scope>
    <source>
        <strain evidence="3">cv. Dabenzi</strain>
    </source>
</reference>
<feature type="region of interest" description="Disordered" evidence="1">
    <location>
        <begin position="1"/>
        <end position="26"/>
    </location>
</feature>
<comment type="caution">
    <text evidence="2">The sequence shown here is derived from an EMBL/GenBank/DDBJ whole genome shotgun (WGS) entry which is preliminary data.</text>
</comment>
<name>A0A218WD65_PUNGR</name>
<dbReference type="EMBL" id="MTKT01004619">
    <property type="protein sequence ID" value="OWM70429.1"/>
    <property type="molecule type" value="Genomic_DNA"/>
</dbReference>
<organism evidence="2 3">
    <name type="scientific">Punica granatum</name>
    <name type="common">Pomegranate</name>
    <dbReference type="NCBI Taxonomy" id="22663"/>
    <lineage>
        <taxon>Eukaryota</taxon>
        <taxon>Viridiplantae</taxon>
        <taxon>Streptophyta</taxon>
        <taxon>Embryophyta</taxon>
        <taxon>Tracheophyta</taxon>
        <taxon>Spermatophyta</taxon>
        <taxon>Magnoliopsida</taxon>
        <taxon>eudicotyledons</taxon>
        <taxon>Gunneridae</taxon>
        <taxon>Pentapetalae</taxon>
        <taxon>rosids</taxon>
        <taxon>malvids</taxon>
        <taxon>Myrtales</taxon>
        <taxon>Lythraceae</taxon>
        <taxon>Punica</taxon>
    </lineage>
</organism>
<evidence type="ECO:0000313" key="3">
    <source>
        <dbReference type="Proteomes" id="UP000197138"/>
    </source>
</evidence>
<proteinExistence type="predicted"/>
<sequence length="77" mass="8352">MGSPVITKGVDDSNRLGDGQDRCPLVELGEPQFGNSPDSGAWDLNLGHHPPVWVRRHPLWSSATPIGGDGRQRGPHY</sequence>
<dbReference type="AlphaFoldDB" id="A0A218WD65"/>
<evidence type="ECO:0000256" key="1">
    <source>
        <dbReference type="SAM" id="MobiDB-lite"/>
    </source>
</evidence>
<gene>
    <name evidence="2" type="ORF">CDL15_Pgr011905</name>
</gene>
<dbReference type="Proteomes" id="UP000197138">
    <property type="component" value="Unassembled WGS sequence"/>
</dbReference>
<feature type="compositionally biased region" description="Basic and acidic residues" evidence="1">
    <location>
        <begin position="9"/>
        <end position="21"/>
    </location>
</feature>
<protein>
    <submittedName>
        <fullName evidence="2">Uncharacterized protein</fullName>
    </submittedName>
</protein>